<evidence type="ECO:0000256" key="1">
    <source>
        <dbReference type="SAM" id="Coils"/>
    </source>
</evidence>
<dbReference type="EMBL" id="CAMGYJ010000010">
    <property type="protein sequence ID" value="CAI0546626.1"/>
    <property type="molecule type" value="Genomic_DNA"/>
</dbReference>
<feature type="region of interest" description="Disordered" evidence="2">
    <location>
        <begin position="57"/>
        <end position="94"/>
    </location>
</feature>
<evidence type="ECO:0000259" key="3">
    <source>
        <dbReference type="PROSITE" id="PS51272"/>
    </source>
</evidence>
<reference evidence="4" key="1">
    <citation type="submission" date="2022-08" db="EMBL/GenBank/DDBJ databases">
        <authorList>
            <person name="Gutierrez-Valencia J."/>
        </authorList>
    </citation>
    <scope>NUCLEOTIDE SEQUENCE</scope>
</reference>
<evidence type="ECO:0000313" key="5">
    <source>
        <dbReference type="Proteomes" id="UP001154282"/>
    </source>
</evidence>
<feature type="coiled-coil region" evidence="1">
    <location>
        <begin position="668"/>
        <end position="811"/>
    </location>
</feature>
<sequence length="961" mass="103997">MASATATSSPSCPQLRLAFNSGKCRGASSPSLLVRARPRKLNRNVRLLCVAQSGTGRSRNWSSWAVSSSSSSTKDNFAGWSDSANGEDQSKSEGKNWFGVESSLLSGNVTAGAAGLVLVAGVTLAGLALNKRSTSRPEQQIEPLTPQQEAFLSSERDDDGSLDDKTAEDHGKTDVSGLETEEDIASSPELDEMKGENKLGNDEKLSPAGNGEEAIGLAVAASSANEEFETVLSIDEDLVVREMNSYSSQNDLSAEIESGRSISSNMQSVAVAEETLVVDKPGAAPDSLNSNIGEVMDLSALKFEENSISLTSSRSVVDEVVEPNAALVSDSSQSENLDQSETVPLKTENTASTVDVNYLQENVSPETSLPSSSPSTNELEGILTEPDESRLFSESQVPLSSFSSVGIPAPSAVSEALRVPPGKLLVPAAIDQGQGQALAALQVLKVIEADAQPGDLCSRREYARWLISASGLSRNPVSKVYPAMYIEKVTELAFDDVTPDDPDFASIQGLAEAGLISSKLSSRDLKSASVEEEEEPSYFSPESPLSRQDLVSWKVALEKRQLPEADKKILYQVSGFRDIDRIHPDAWPALVADLSAGDQGIISLAFGCTRLFQPDKPVTKAQAAIALALGEASDIVSEELARIEAESMAENAVSAHNAIVAEVEQDINASFEKELSIEREKINAVERMAEEAKSELAKLKAQREEDNISLIKERAAIESEMEVLTRIRREMEEQLENLLTDKVAISYEKERISKLQKQAEEEKQEVSRLQYELEVERKALSMARAWAEDEAKRARDQAKALEEARDRWEKQGIKVVVDSDLQEEETSPAGTWVSASEQFSVEETLARAETLTDKLKLLSARVTGKSKEIINTIVQKILAFISALREWASRTGARAEQAKEDAVSKVTEFSTTVKEKAAGSLEEMQQGTAEFGSTVKEGAKRVAGDCKEGVEKLTQRFVKSS</sequence>
<dbReference type="PANTHER" id="PTHR33740:SF3">
    <property type="entry name" value="GPI-ANCHORED ADHESIN-LIKE PROTEIN"/>
    <property type="match status" value="1"/>
</dbReference>
<evidence type="ECO:0000256" key="2">
    <source>
        <dbReference type="SAM" id="MobiDB-lite"/>
    </source>
</evidence>
<dbReference type="InterPro" id="IPR001119">
    <property type="entry name" value="SLH_dom"/>
</dbReference>
<feature type="compositionally biased region" description="Basic and acidic residues" evidence="2">
    <location>
        <begin position="191"/>
        <end position="205"/>
    </location>
</feature>
<protein>
    <recommendedName>
        <fullName evidence="3">SLH domain-containing protein</fullName>
    </recommendedName>
</protein>
<dbReference type="PROSITE" id="PS51272">
    <property type="entry name" value="SLH"/>
    <property type="match status" value="1"/>
</dbReference>
<name>A0AAV0QNE5_9ROSI</name>
<organism evidence="4 5">
    <name type="scientific">Linum tenue</name>
    <dbReference type="NCBI Taxonomy" id="586396"/>
    <lineage>
        <taxon>Eukaryota</taxon>
        <taxon>Viridiplantae</taxon>
        <taxon>Streptophyta</taxon>
        <taxon>Embryophyta</taxon>
        <taxon>Tracheophyta</taxon>
        <taxon>Spermatophyta</taxon>
        <taxon>Magnoliopsida</taxon>
        <taxon>eudicotyledons</taxon>
        <taxon>Gunneridae</taxon>
        <taxon>Pentapetalae</taxon>
        <taxon>rosids</taxon>
        <taxon>fabids</taxon>
        <taxon>Malpighiales</taxon>
        <taxon>Linaceae</taxon>
        <taxon>Linum</taxon>
    </lineage>
</organism>
<proteinExistence type="predicted"/>
<feature type="domain" description="SLH" evidence="3">
    <location>
        <begin position="490"/>
        <end position="568"/>
    </location>
</feature>
<dbReference type="AlphaFoldDB" id="A0AAV0QNE5"/>
<keyword evidence="5" id="KW-1185">Reference proteome</keyword>
<accession>A0AAV0QNE5</accession>
<evidence type="ECO:0000313" key="4">
    <source>
        <dbReference type="EMBL" id="CAI0546626.1"/>
    </source>
</evidence>
<feature type="compositionally biased region" description="Basic and acidic residues" evidence="2">
    <location>
        <begin position="162"/>
        <end position="173"/>
    </location>
</feature>
<dbReference type="PANTHER" id="PTHR33740">
    <property type="entry name" value="GPI-ANCHORED ADHESIN-LIKE PROTEIN"/>
    <property type="match status" value="1"/>
</dbReference>
<gene>
    <name evidence="4" type="ORF">LITE_LOCUS44045</name>
</gene>
<comment type="caution">
    <text evidence="4">The sequence shown here is derived from an EMBL/GenBank/DDBJ whole genome shotgun (WGS) entry which is preliminary data.</text>
</comment>
<feature type="compositionally biased region" description="Low complexity" evidence="2">
    <location>
        <begin position="57"/>
        <end position="72"/>
    </location>
</feature>
<keyword evidence="1" id="KW-0175">Coiled coil</keyword>
<feature type="region of interest" description="Disordered" evidence="2">
    <location>
        <begin position="132"/>
        <end position="207"/>
    </location>
</feature>
<dbReference type="Proteomes" id="UP001154282">
    <property type="component" value="Unassembled WGS sequence"/>
</dbReference>